<accession>A0A1E4S1M2</accession>
<dbReference type="GeneID" id="30989545"/>
<feature type="region of interest" description="Disordered" evidence="1">
    <location>
        <begin position="50"/>
        <end position="89"/>
    </location>
</feature>
<dbReference type="AlphaFoldDB" id="A0A1E4S1M2"/>
<gene>
    <name evidence="2" type="ORF">CYBJADRAFT_167939</name>
</gene>
<feature type="region of interest" description="Disordered" evidence="1">
    <location>
        <begin position="159"/>
        <end position="189"/>
    </location>
</feature>
<dbReference type="OrthoDB" id="3991675at2759"/>
<feature type="compositionally biased region" description="Low complexity" evidence="1">
    <location>
        <begin position="61"/>
        <end position="72"/>
    </location>
</feature>
<sequence>MSDTTPSSVTLLFPNAQRREVDLELFEHKGVDGITVEEVMHHIFDTTVPQAEAPADDKELTTTNSNDQTTVTAEEPAITKEPGVWQGGDVPESWQQIRLIHMGAALQPSTKLAHLRLDLSDIIHVSCRPLILEEEKPKALKKRLRSISSFAGALNRSHTTETNTNTNVNANTSTARGERTTTNDANNEINQASTGGSSCCVIC</sequence>
<organism evidence="2 3">
    <name type="scientific">Cyberlindnera jadinii (strain ATCC 18201 / CBS 1600 / BCRC 20928 / JCM 3617 / NBRC 0987 / NRRL Y-1542)</name>
    <name type="common">Torula yeast</name>
    <name type="synonym">Candida utilis</name>
    <dbReference type="NCBI Taxonomy" id="983966"/>
    <lineage>
        <taxon>Eukaryota</taxon>
        <taxon>Fungi</taxon>
        <taxon>Dikarya</taxon>
        <taxon>Ascomycota</taxon>
        <taxon>Saccharomycotina</taxon>
        <taxon>Saccharomycetes</taxon>
        <taxon>Phaffomycetales</taxon>
        <taxon>Phaffomycetaceae</taxon>
        <taxon>Cyberlindnera</taxon>
    </lineage>
</organism>
<protein>
    <recommendedName>
        <fullName evidence="4">UBL3-like ubiquitin domain-containing protein</fullName>
    </recommendedName>
</protein>
<proteinExistence type="predicted"/>
<dbReference type="EMBL" id="KV453931">
    <property type="protein sequence ID" value="ODV73371.1"/>
    <property type="molecule type" value="Genomic_DNA"/>
</dbReference>
<reference evidence="2 3" key="1">
    <citation type="journal article" date="2016" name="Proc. Natl. Acad. Sci. U.S.A.">
        <title>Comparative genomics of biotechnologically important yeasts.</title>
        <authorList>
            <person name="Riley R."/>
            <person name="Haridas S."/>
            <person name="Wolfe K.H."/>
            <person name="Lopes M.R."/>
            <person name="Hittinger C.T."/>
            <person name="Goeker M."/>
            <person name="Salamov A.A."/>
            <person name="Wisecaver J.H."/>
            <person name="Long T.M."/>
            <person name="Calvey C.H."/>
            <person name="Aerts A.L."/>
            <person name="Barry K.W."/>
            <person name="Choi C."/>
            <person name="Clum A."/>
            <person name="Coughlan A.Y."/>
            <person name="Deshpande S."/>
            <person name="Douglass A.P."/>
            <person name="Hanson S.J."/>
            <person name="Klenk H.-P."/>
            <person name="LaButti K.M."/>
            <person name="Lapidus A."/>
            <person name="Lindquist E.A."/>
            <person name="Lipzen A.M."/>
            <person name="Meier-Kolthoff J.P."/>
            <person name="Ohm R.A."/>
            <person name="Otillar R.P."/>
            <person name="Pangilinan J.L."/>
            <person name="Peng Y."/>
            <person name="Rokas A."/>
            <person name="Rosa C.A."/>
            <person name="Scheuner C."/>
            <person name="Sibirny A.A."/>
            <person name="Slot J.C."/>
            <person name="Stielow J.B."/>
            <person name="Sun H."/>
            <person name="Kurtzman C.P."/>
            <person name="Blackwell M."/>
            <person name="Grigoriev I.V."/>
            <person name="Jeffries T.W."/>
        </authorList>
    </citation>
    <scope>NUCLEOTIDE SEQUENCE [LARGE SCALE GENOMIC DNA]</scope>
    <source>
        <strain evidence="3">ATCC 18201 / CBS 1600 / BCRC 20928 / JCM 3617 / NBRC 0987 / NRRL Y-1542</strain>
    </source>
</reference>
<evidence type="ECO:0008006" key="4">
    <source>
        <dbReference type="Google" id="ProtNLM"/>
    </source>
</evidence>
<dbReference type="Gene3D" id="3.10.20.90">
    <property type="entry name" value="Phosphatidylinositol 3-kinase Catalytic Subunit, Chain A, domain 1"/>
    <property type="match status" value="1"/>
</dbReference>
<evidence type="ECO:0000256" key="1">
    <source>
        <dbReference type="SAM" id="MobiDB-lite"/>
    </source>
</evidence>
<dbReference type="RefSeq" id="XP_020070410.1">
    <property type="nucleotide sequence ID" value="XM_020215149.1"/>
</dbReference>
<keyword evidence="3" id="KW-1185">Reference proteome</keyword>
<evidence type="ECO:0000313" key="2">
    <source>
        <dbReference type="EMBL" id="ODV73371.1"/>
    </source>
</evidence>
<feature type="compositionally biased region" description="Low complexity" evidence="1">
    <location>
        <begin position="160"/>
        <end position="174"/>
    </location>
</feature>
<dbReference type="Proteomes" id="UP000094389">
    <property type="component" value="Unassembled WGS sequence"/>
</dbReference>
<name>A0A1E4S1M2_CYBJN</name>
<evidence type="ECO:0000313" key="3">
    <source>
        <dbReference type="Proteomes" id="UP000094389"/>
    </source>
</evidence>